<protein>
    <submittedName>
        <fullName evidence="1">Uncharacterized protein</fullName>
    </submittedName>
</protein>
<organism evidence="1 2">
    <name type="scientific">Dictyocaulus viviparus</name>
    <name type="common">Bovine lungworm</name>
    <dbReference type="NCBI Taxonomy" id="29172"/>
    <lineage>
        <taxon>Eukaryota</taxon>
        <taxon>Metazoa</taxon>
        <taxon>Ecdysozoa</taxon>
        <taxon>Nematoda</taxon>
        <taxon>Chromadorea</taxon>
        <taxon>Rhabditida</taxon>
        <taxon>Rhabditina</taxon>
        <taxon>Rhabditomorpha</taxon>
        <taxon>Strongyloidea</taxon>
        <taxon>Metastrongylidae</taxon>
        <taxon>Dictyocaulus</taxon>
    </lineage>
</organism>
<reference evidence="1 2" key="1">
    <citation type="submission" date="2013-11" db="EMBL/GenBank/DDBJ databases">
        <title>Draft genome of the bovine lungworm Dictyocaulus viviparus.</title>
        <authorList>
            <person name="Mitreva M."/>
        </authorList>
    </citation>
    <scope>NUCLEOTIDE SEQUENCE [LARGE SCALE GENOMIC DNA]</scope>
    <source>
        <strain evidence="1 2">HannoverDv2000</strain>
    </source>
</reference>
<gene>
    <name evidence="1" type="ORF">DICVIV_01495</name>
</gene>
<dbReference type="OrthoDB" id="5850202at2759"/>
<sequence length="172" mass="19404">MIDNKCQLDKRNLLDSLLSAVVRGGYHGTESTLDWIMPESCQINVVSPNNHVGPSNTHRSIFVFDESNELSNVETYNIKDLPTSSYIKVSSHRSFLEVENTETASNESVFRTETASENILGENAVEAVLLIAGETRTLRYQMFDRQGNPVPIPDLRSLYQILEVSLFFSLFK</sequence>
<name>A0A0D8Y628_DICVI</name>
<evidence type="ECO:0000313" key="2">
    <source>
        <dbReference type="Proteomes" id="UP000053766"/>
    </source>
</evidence>
<reference evidence="2" key="2">
    <citation type="journal article" date="2016" name="Sci. Rep.">
        <title>Dictyocaulus viviparus genome, variome and transcriptome elucidate lungworm biology and support future intervention.</title>
        <authorList>
            <person name="McNulty S.N."/>
            <person name="Strube C."/>
            <person name="Rosa B.A."/>
            <person name="Martin J.C."/>
            <person name="Tyagi R."/>
            <person name="Choi Y.J."/>
            <person name="Wang Q."/>
            <person name="Hallsworth Pepin K."/>
            <person name="Zhang X."/>
            <person name="Ozersky P."/>
            <person name="Wilson R.K."/>
            <person name="Sternberg P.W."/>
            <person name="Gasser R.B."/>
            <person name="Mitreva M."/>
        </authorList>
    </citation>
    <scope>NUCLEOTIDE SEQUENCE [LARGE SCALE GENOMIC DNA]</scope>
    <source>
        <strain evidence="2">HannoverDv2000</strain>
    </source>
</reference>
<proteinExistence type="predicted"/>
<dbReference type="EMBL" id="KN716167">
    <property type="protein sequence ID" value="KJH52293.1"/>
    <property type="molecule type" value="Genomic_DNA"/>
</dbReference>
<keyword evidence="2" id="KW-1185">Reference proteome</keyword>
<dbReference type="Proteomes" id="UP000053766">
    <property type="component" value="Unassembled WGS sequence"/>
</dbReference>
<evidence type="ECO:0000313" key="1">
    <source>
        <dbReference type="EMBL" id="KJH52293.1"/>
    </source>
</evidence>
<accession>A0A0D8Y628</accession>
<dbReference type="AlphaFoldDB" id="A0A0D8Y628"/>